<sequence length="55" mass="5901">MSREPEPVSTANDAVASDITQTNLESNLNQLSVEALRFVCRGPEEPIEDVGVSGK</sequence>
<organism evidence="1 2">
    <name type="scientific">Racocetra fulgida</name>
    <dbReference type="NCBI Taxonomy" id="60492"/>
    <lineage>
        <taxon>Eukaryota</taxon>
        <taxon>Fungi</taxon>
        <taxon>Fungi incertae sedis</taxon>
        <taxon>Mucoromycota</taxon>
        <taxon>Glomeromycotina</taxon>
        <taxon>Glomeromycetes</taxon>
        <taxon>Diversisporales</taxon>
        <taxon>Gigasporaceae</taxon>
        <taxon>Racocetra</taxon>
    </lineage>
</organism>
<reference evidence="1" key="1">
    <citation type="submission" date="2021-06" db="EMBL/GenBank/DDBJ databases">
        <authorList>
            <person name="Kallberg Y."/>
            <person name="Tangrot J."/>
            <person name="Rosling A."/>
        </authorList>
    </citation>
    <scope>NUCLEOTIDE SEQUENCE</scope>
    <source>
        <strain evidence="1">IN212</strain>
    </source>
</reference>
<evidence type="ECO:0000313" key="1">
    <source>
        <dbReference type="EMBL" id="CAG8542825.1"/>
    </source>
</evidence>
<dbReference type="OrthoDB" id="2464901at2759"/>
<name>A0A9N9AUK4_9GLOM</name>
<keyword evidence="2" id="KW-1185">Reference proteome</keyword>
<evidence type="ECO:0000313" key="2">
    <source>
        <dbReference type="Proteomes" id="UP000789396"/>
    </source>
</evidence>
<dbReference type="Proteomes" id="UP000789396">
    <property type="component" value="Unassembled WGS sequence"/>
</dbReference>
<comment type="caution">
    <text evidence="1">The sequence shown here is derived from an EMBL/GenBank/DDBJ whole genome shotgun (WGS) entry which is preliminary data.</text>
</comment>
<dbReference type="EMBL" id="CAJVPZ010004217">
    <property type="protein sequence ID" value="CAG8542825.1"/>
    <property type="molecule type" value="Genomic_DNA"/>
</dbReference>
<protein>
    <submittedName>
        <fullName evidence="1">9571_t:CDS:1</fullName>
    </submittedName>
</protein>
<accession>A0A9N9AUK4</accession>
<feature type="non-terminal residue" evidence="1">
    <location>
        <position position="1"/>
    </location>
</feature>
<dbReference type="AlphaFoldDB" id="A0A9N9AUK4"/>
<proteinExistence type="predicted"/>
<gene>
    <name evidence="1" type="ORF">RFULGI_LOCUS4298</name>
</gene>